<dbReference type="AlphaFoldDB" id="A0A1I7WNS0"/>
<evidence type="ECO:0000313" key="3">
    <source>
        <dbReference type="WBParaSite" id="Hba_06732"/>
    </source>
</evidence>
<reference evidence="3" key="1">
    <citation type="submission" date="2016-11" db="UniProtKB">
        <authorList>
            <consortium name="WormBaseParasite"/>
        </authorList>
    </citation>
    <scope>IDENTIFICATION</scope>
</reference>
<dbReference type="Proteomes" id="UP000095283">
    <property type="component" value="Unplaced"/>
</dbReference>
<organism evidence="2 3">
    <name type="scientific">Heterorhabditis bacteriophora</name>
    <name type="common">Entomopathogenic nematode worm</name>
    <dbReference type="NCBI Taxonomy" id="37862"/>
    <lineage>
        <taxon>Eukaryota</taxon>
        <taxon>Metazoa</taxon>
        <taxon>Ecdysozoa</taxon>
        <taxon>Nematoda</taxon>
        <taxon>Chromadorea</taxon>
        <taxon>Rhabditida</taxon>
        <taxon>Rhabditina</taxon>
        <taxon>Rhabditomorpha</taxon>
        <taxon>Strongyloidea</taxon>
        <taxon>Heterorhabditidae</taxon>
        <taxon>Heterorhabditis</taxon>
    </lineage>
</organism>
<name>A0A1I7WNS0_HETBA</name>
<sequence>MTSSSRLSILRSCRLFVISCFSRPAVLAMERLGRVWTRLSVRRPTLGPVNTVDEDEGPPDTKNEVFQMFSKSGAPIHRKSDADTLSRRRMQSNGTSARLKSLSPQRTMKVTEPSSISPLKEPTSKTDKEVKSPTTEDILDAGATSSVIGVPPNFVSSWSVLENVACFATNGSDSILCDILIIVNGYFGYSLKF</sequence>
<proteinExistence type="predicted"/>
<accession>A0A1I7WNS0</accession>
<keyword evidence="2" id="KW-1185">Reference proteome</keyword>
<dbReference type="WBParaSite" id="Hba_06732">
    <property type="protein sequence ID" value="Hba_06732"/>
    <property type="gene ID" value="Hba_06732"/>
</dbReference>
<feature type="region of interest" description="Disordered" evidence="1">
    <location>
        <begin position="49"/>
        <end position="132"/>
    </location>
</feature>
<protein>
    <submittedName>
        <fullName evidence="3">Secreted protein</fullName>
    </submittedName>
</protein>
<evidence type="ECO:0000256" key="1">
    <source>
        <dbReference type="SAM" id="MobiDB-lite"/>
    </source>
</evidence>
<evidence type="ECO:0000313" key="2">
    <source>
        <dbReference type="Proteomes" id="UP000095283"/>
    </source>
</evidence>
<feature type="compositionally biased region" description="Basic and acidic residues" evidence="1">
    <location>
        <begin position="122"/>
        <end position="131"/>
    </location>
</feature>
<feature type="compositionally biased region" description="Polar residues" evidence="1">
    <location>
        <begin position="91"/>
        <end position="117"/>
    </location>
</feature>